<dbReference type="GeneID" id="63742939"/>
<gene>
    <name evidence="1" type="primary">11</name>
    <name evidence="1" type="ORF">SEA_ARCHIMEDES_11</name>
</gene>
<keyword evidence="2" id="KW-1185">Reference proteome</keyword>
<dbReference type="Pfam" id="PF25681">
    <property type="entry name" value="Phage_TTP_17"/>
    <property type="match status" value="1"/>
</dbReference>
<reference evidence="1 2" key="1">
    <citation type="submission" date="2020-07" db="EMBL/GenBank/DDBJ databases">
        <authorList>
            <person name="Buterbaugh K.M."/>
            <person name="Dean A.J."/>
            <person name="Durmis N.D."/>
            <person name="Gonzalez I.M."/>
            <person name="Kowalski E.M."/>
            <person name="Mundorff O.G."/>
            <person name="Vimal D."/>
            <person name="Chamarti P.R."/>
            <person name="Xu J."/>
            <person name="Butela K.A."/>
            <person name="Garlena R.A."/>
            <person name="Russell D.A."/>
            <person name="Pope W.H."/>
            <person name="Jacobs-Sera D."/>
            <person name="Hatfull G.F."/>
        </authorList>
    </citation>
    <scope>NUCLEOTIDE SEQUENCE [LARGE SCALE GENOMIC DNA]</scope>
</reference>
<proteinExistence type="predicted"/>
<protein>
    <submittedName>
        <fullName evidence="1">Major tail protein</fullName>
    </submittedName>
</protein>
<accession>A0A7L7SHL9</accession>
<dbReference type="Proteomes" id="UP000516653">
    <property type="component" value="Segment"/>
</dbReference>
<dbReference type="EMBL" id="MT771339">
    <property type="protein sequence ID" value="QOC55711.1"/>
    <property type="molecule type" value="Genomic_DNA"/>
</dbReference>
<evidence type="ECO:0000313" key="1">
    <source>
        <dbReference type="EMBL" id="QOC55711.1"/>
    </source>
</evidence>
<sequence>MAEQEILEGFAGNDASVGVTGALRIADVNSPYVVGVGKYDPAIQRNLGYISDDGVEEGRDEDKQEWIPWQENTPIRSDITKSVVTLKFVLWQSNRLTTGYYYGVKDEDIVENPDGSFQFDEGGKPDLAYNQVYLDVLDKGRIRRTILSNAQVSERGSVVYKTDEMIGYEITVTAYPGPEGWSVRRIFFGYAGFGEDAAPSPTVRTITVDSGVDDFILSFGGQSTAAIADDATPAAVQTALTGLSTVGAGKATVTGTAGGPYTIVLSADLTGTLTATRATVA</sequence>
<dbReference type="InterPro" id="IPR058154">
    <property type="entry name" value="Bxb1_TTP-like"/>
</dbReference>
<dbReference type="RefSeq" id="YP_010049620.1">
    <property type="nucleotide sequence ID" value="NC_054392.1"/>
</dbReference>
<evidence type="ECO:0000313" key="2">
    <source>
        <dbReference type="Proteomes" id="UP000516653"/>
    </source>
</evidence>
<organism evidence="1 2">
    <name type="scientific">Gordonia phage Archimedes</name>
    <dbReference type="NCBI Taxonomy" id="2759389"/>
    <lineage>
        <taxon>Viruses</taxon>
        <taxon>Duplodnaviria</taxon>
        <taxon>Heunggongvirae</taxon>
        <taxon>Uroviricota</taxon>
        <taxon>Caudoviricetes</taxon>
        <taxon>Archimedesvirus</taxon>
        <taxon>Archimedesvirus archimedes</taxon>
    </lineage>
</organism>
<name>A0A7L7SHL9_9CAUD</name>
<dbReference type="KEGG" id="vg:63742939"/>